<dbReference type="EMBL" id="CAMXCT030006539">
    <property type="protein sequence ID" value="CAL4802915.1"/>
    <property type="molecule type" value="Genomic_DNA"/>
</dbReference>
<organism evidence="8">
    <name type="scientific">Cladocopium goreaui</name>
    <dbReference type="NCBI Taxonomy" id="2562237"/>
    <lineage>
        <taxon>Eukaryota</taxon>
        <taxon>Sar</taxon>
        <taxon>Alveolata</taxon>
        <taxon>Dinophyceae</taxon>
        <taxon>Suessiales</taxon>
        <taxon>Symbiodiniaceae</taxon>
        <taxon>Cladocopium</taxon>
    </lineage>
</organism>
<dbReference type="OrthoDB" id="5965864at2759"/>
<feature type="transmembrane region" description="Helical" evidence="7">
    <location>
        <begin position="94"/>
        <end position="114"/>
    </location>
</feature>
<feature type="transmembrane region" description="Helical" evidence="7">
    <location>
        <begin position="126"/>
        <end position="144"/>
    </location>
</feature>
<dbReference type="AlphaFoldDB" id="A0A9P1DVI4"/>
<keyword evidence="11" id="KW-1185">Reference proteome</keyword>
<keyword evidence="3" id="KW-0813">Transport</keyword>
<evidence type="ECO:0000256" key="5">
    <source>
        <dbReference type="ARBA" id="ARBA00022989"/>
    </source>
</evidence>
<protein>
    <submittedName>
        <fullName evidence="10">Protein BTN1</fullName>
    </submittedName>
</protein>
<dbReference type="GO" id="GO:0051453">
    <property type="term" value="P:regulation of intracellular pH"/>
    <property type="evidence" value="ECO:0007669"/>
    <property type="project" value="TreeGrafter"/>
</dbReference>
<dbReference type="InterPro" id="IPR003492">
    <property type="entry name" value="Battenin_disease_Cln3"/>
</dbReference>
<gene>
    <name evidence="8" type="ORF">C1SCF055_LOCUS40424</name>
</gene>
<feature type="transmembrane region" description="Helical" evidence="7">
    <location>
        <begin position="156"/>
        <end position="176"/>
    </location>
</feature>
<evidence type="ECO:0000313" key="8">
    <source>
        <dbReference type="EMBL" id="CAI4015603.1"/>
    </source>
</evidence>
<name>A0A9P1DVI4_9DINO</name>
<dbReference type="InterPro" id="IPR036259">
    <property type="entry name" value="MFS_trans_sf"/>
</dbReference>
<feature type="transmembrane region" description="Helical" evidence="7">
    <location>
        <begin position="234"/>
        <end position="252"/>
    </location>
</feature>
<evidence type="ECO:0000313" key="11">
    <source>
        <dbReference type="Proteomes" id="UP001152797"/>
    </source>
</evidence>
<sequence>MCSKRAKPYRNFVVFWILGLLNNFLWVVMNAGAGSINEAGIALVYLVNVVPSLTMKLTGPYWFHYVSYRCRMHVMAFLMVCCLCIVAWGRGNHIKLLGVACCSVAAGMGEASILAMTSFYDAQSCLAAWSSGTGFAGIAGYLWSLTFDAIDTCFQVQLMVALWIPAAWLLTFYGLLGIPWIDKERVTLDQLEESEAEELSHVESETSVNMSETSSSCHSASEVATGRLTSKERFFFILSLWPYTVPLLFVYVSEYAIQSGLWAAMGFPVTDPISRRNWHLDAC</sequence>
<comment type="caution">
    <text evidence="8">The sequence shown here is derived from an EMBL/GenBank/DDBJ whole genome shotgun (WGS) entry which is preliminary data.</text>
</comment>
<evidence type="ECO:0000313" key="10">
    <source>
        <dbReference type="EMBL" id="CAL4802915.1"/>
    </source>
</evidence>
<dbReference type="Proteomes" id="UP001152797">
    <property type="component" value="Unassembled WGS sequence"/>
</dbReference>
<dbReference type="EMBL" id="CAMXCT010006539">
    <property type="protein sequence ID" value="CAI4015603.1"/>
    <property type="molecule type" value="Genomic_DNA"/>
</dbReference>
<dbReference type="GO" id="GO:0016020">
    <property type="term" value="C:membrane"/>
    <property type="evidence" value="ECO:0007669"/>
    <property type="project" value="UniProtKB-UniRule"/>
</dbReference>
<keyword evidence="6 7" id="KW-0472">Membrane</keyword>
<evidence type="ECO:0000256" key="4">
    <source>
        <dbReference type="ARBA" id="ARBA00022692"/>
    </source>
</evidence>
<comment type="similarity">
    <text evidence="2 7">Belongs to the battenin family.</text>
</comment>
<dbReference type="EMBL" id="CAMXCT020006539">
    <property type="protein sequence ID" value="CAL1168978.1"/>
    <property type="molecule type" value="Genomic_DNA"/>
</dbReference>
<dbReference type="PANTHER" id="PTHR10981">
    <property type="entry name" value="BATTENIN"/>
    <property type="match status" value="1"/>
</dbReference>
<dbReference type="Pfam" id="PF02487">
    <property type="entry name" value="CLN3"/>
    <property type="match status" value="1"/>
</dbReference>
<dbReference type="SUPFAM" id="SSF103473">
    <property type="entry name" value="MFS general substrate transporter"/>
    <property type="match status" value="1"/>
</dbReference>
<dbReference type="GO" id="GO:0005773">
    <property type="term" value="C:vacuole"/>
    <property type="evidence" value="ECO:0007669"/>
    <property type="project" value="UniProtKB-ARBA"/>
</dbReference>
<proteinExistence type="inferred from homology"/>
<comment type="subcellular location">
    <subcellularLocation>
        <location evidence="1">Endomembrane system</location>
        <topology evidence="1">Multi-pass membrane protein</topology>
    </subcellularLocation>
</comment>
<keyword evidence="4 7" id="KW-0812">Transmembrane</keyword>
<evidence type="ECO:0000256" key="6">
    <source>
        <dbReference type="ARBA" id="ARBA00023136"/>
    </source>
</evidence>
<dbReference type="GO" id="GO:0012505">
    <property type="term" value="C:endomembrane system"/>
    <property type="evidence" value="ECO:0007669"/>
    <property type="project" value="UniProtKB-SubCell"/>
</dbReference>
<keyword evidence="5 7" id="KW-1133">Transmembrane helix</keyword>
<evidence type="ECO:0000313" key="9">
    <source>
        <dbReference type="EMBL" id="CAL1168978.1"/>
    </source>
</evidence>
<reference evidence="8" key="1">
    <citation type="submission" date="2022-10" db="EMBL/GenBank/DDBJ databases">
        <authorList>
            <person name="Chen Y."/>
            <person name="Dougan E. K."/>
            <person name="Chan C."/>
            <person name="Rhodes N."/>
            <person name="Thang M."/>
        </authorList>
    </citation>
    <scope>NUCLEOTIDE SEQUENCE</scope>
</reference>
<feature type="transmembrane region" description="Helical" evidence="7">
    <location>
        <begin position="12"/>
        <end position="33"/>
    </location>
</feature>
<evidence type="ECO:0000256" key="1">
    <source>
        <dbReference type="ARBA" id="ARBA00004127"/>
    </source>
</evidence>
<evidence type="ECO:0000256" key="7">
    <source>
        <dbReference type="RuleBase" id="RU361113"/>
    </source>
</evidence>
<reference evidence="9" key="2">
    <citation type="submission" date="2024-04" db="EMBL/GenBank/DDBJ databases">
        <authorList>
            <person name="Chen Y."/>
            <person name="Shah S."/>
            <person name="Dougan E. K."/>
            <person name="Thang M."/>
            <person name="Chan C."/>
        </authorList>
    </citation>
    <scope>NUCLEOTIDE SEQUENCE [LARGE SCALE GENOMIC DNA]</scope>
</reference>
<feature type="transmembrane region" description="Helical" evidence="7">
    <location>
        <begin position="70"/>
        <end position="88"/>
    </location>
</feature>
<feature type="transmembrane region" description="Helical" evidence="7">
    <location>
        <begin position="39"/>
        <end position="58"/>
    </location>
</feature>
<evidence type="ECO:0000256" key="3">
    <source>
        <dbReference type="ARBA" id="ARBA00022448"/>
    </source>
</evidence>
<dbReference type="PRINTS" id="PR01315">
    <property type="entry name" value="BATTENIN"/>
</dbReference>
<accession>A0A9P1DVI4</accession>
<dbReference type="PANTHER" id="PTHR10981:SF0">
    <property type="entry name" value="BATTENIN"/>
    <property type="match status" value="1"/>
</dbReference>
<evidence type="ECO:0000256" key="2">
    <source>
        <dbReference type="ARBA" id="ARBA00007467"/>
    </source>
</evidence>